<comment type="caution">
    <text evidence="2">The sequence shown here is derived from an EMBL/GenBank/DDBJ whole genome shotgun (WGS) entry which is preliminary data.</text>
</comment>
<sequence length="200" mass="22327">MNYLKTLVVVSVLFFAGCASNPMNVTKNTEVSPTSADEAQVVFMRSSFLGSAINASLFDVTHGEPVFIGIIANDTKVPYKTTPGKHTFMVVSEAADFLEADIVAGKNYYSIVTPRMGAWKARFSLWPISNDPAAKFTTGSKDFSEWQEETFIAETTEKANAWYQKNKDSVTKKQAKYWPVWLKKSAEDLDKRTLKQEDGL</sequence>
<evidence type="ECO:0000313" key="2">
    <source>
        <dbReference type="EMBL" id="MBJ2137500.1"/>
    </source>
</evidence>
<organism evidence="2 3">
    <name type="scientific">Paraglaciecola chathamensis</name>
    <dbReference type="NCBI Taxonomy" id="368405"/>
    <lineage>
        <taxon>Bacteria</taxon>
        <taxon>Pseudomonadati</taxon>
        <taxon>Pseudomonadota</taxon>
        <taxon>Gammaproteobacteria</taxon>
        <taxon>Alteromonadales</taxon>
        <taxon>Alteromonadaceae</taxon>
        <taxon>Paraglaciecola</taxon>
    </lineage>
</organism>
<dbReference type="Proteomes" id="UP000649232">
    <property type="component" value="Unassembled WGS sequence"/>
</dbReference>
<gene>
    <name evidence="2" type="ORF">JEU11_13650</name>
</gene>
<evidence type="ECO:0008006" key="4">
    <source>
        <dbReference type="Google" id="ProtNLM"/>
    </source>
</evidence>
<feature type="chain" id="PRO_5045087132" description="Lipoprotein" evidence="1">
    <location>
        <begin position="22"/>
        <end position="200"/>
    </location>
</feature>
<keyword evidence="1" id="KW-0732">Signal</keyword>
<proteinExistence type="predicted"/>
<feature type="signal peptide" evidence="1">
    <location>
        <begin position="1"/>
        <end position="21"/>
    </location>
</feature>
<accession>A0ABS0WG84</accession>
<dbReference type="EMBL" id="JAEILT010000020">
    <property type="protein sequence ID" value="MBJ2137500.1"/>
    <property type="molecule type" value="Genomic_DNA"/>
</dbReference>
<evidence type="ECO:0000313" key="3">
    <source>
        <dbReference type="Proteomes" id="UP000649232"/>
    </source>
</evidence>
<dbReference type="PROSITE" id="PS51257">
    <property type="entry name" value="PROKAR_LIPOPROTEIN"/>
    <property type="match status" value="1"/>
</dbReference>
<reference evidence="2 3" key="1">
    <citation type="submission" date="2020-12" db="EMBL/GenBank/DDBJ databases">
        <title>Draft genome sequences of nine environmental bacterial isolates colonizing plastic.</title>
        <authorList>
            <person name="Borre I."/>
            <person name="Sonnenschein E.C."/>
        </authorList>
    </citation>
    <scope>NUCLEOTIDE SEQUENCE [LARGE SCALE GENOMIC DNA]</scope>
    <source>
        <strain evidence="2 3">IB30</strain>
    </source>
</reference>
<dbReference type="RefSeq" id="WP_198825081.1">
    <property type="nucleotide sequence ID" value="NZ_JAEILT010000020.1"/>
</dbReference>
<evidence type="ECO:0000256" key="1">
    <source>
        <dbReference type="SAM" id="SignalP"/>
    </source>
</evidence>
<protein>
    <recommendedName>
        <fullName evidence="4">Lipoprotein</fullName>
    </recommendedName>
</protein>
<name>A0ABS0WG84_9ALTE</name>